<dbReference type="AlphaFoldDB" id="A0A5S9M911"/>
<proteinExistence type="predicted"/>
<dbReference type="EMBL" id="AP021906">
    <property type="protein sequence ID" value="BBP89345.1"/>
    <property type="molecule type" value="Genomic_DNA"/>
</dbReference>
<reference evidence="1 2" key="1">
    <citation type="submission" date="2019-12" db="EMBL/GenBank/DDBJ databases">
        <title>Full genome sequence of a Bacillus safensis strain isolated from commercially available natto in Indonesia.</title>
        <authorList>
            <person name="Yoshida M."/>
            <person name="Uomi M."/>
            <person name="Waturangi D."/>
            <person name="Ekaputri J.J."/>
            <person name="Setiamarga D.H.E."/>
        </authorList>
    </citation>
    <scope>NUCLEOTIDE SEQUENCE [LARGE SCALE GENOMIC DNA]</scope>
    <source>
        <strain evidence="1 2">IDN1</strain>
    </source>
</reference>
<evidence type="ECO:0000313" key="2">
    <source>
        <dbReference type="Proteomes" id="UP000464658"/>
    </source>
</evidence>
<organism evidence="1 2">
    <name type="scientific">Bacillus safensis</name>
    <dbReference type="NCBI Taxonomy" id="561879"/>
    <lineage>
        <taxon>Bacteria</taxon>
        <taxon>Bacillati</taxon>
        <taxon>Bacillota</taxon>
        <taxon>Bacilli</taxon>
        <taxon>Bacillales</taxon>
        <taxon>Bacillaceae</taxon>
        <taxon>Bacillus</taxon>
    </lineage>
</organism>
<gene>
    <name evidence="1" type="ORF">BsIDN1_29630</name>
</gene>
<protein>
    <submittedName>
        <fullName evidence="1">Uncharacterized protein</fullName>
    </submittedName>
</protein>
<accession>A0A5S9M911</accession>
<dbReference type="SUPFAM" id="SSF48029">
    <property type="entry name" value="FliG"/>
    <property type="match status" value="1"/>
</dbReference>
<dbReference type="InterPro" id="IPR011002">
    <property type="entry name" value="FliG_a-hlx"/>
</dbReference>
<sequence>MDRTSPEIINEVERILEQKLSSTFTQDYTQTGGVEAVVEVLKMV</sequence>
<dbReference type="Gene3D" id="1.10.220.30">
    <property type="match status" value="1"/>
</dbReference>
<name>A0A5S9M911_BACIA</name>
<evidence type="ECO:0000313" key="1">
    <source>
        <dbReference type="EMBL" id="BBP89345.1"/>
    </source>
</evidence>
<dbReference type="Proteomes" id="UP000464658">
    <property type="component" value="Chromosome"/>
</dbReference>